<keyword evidence="1" id="KW-0678">Repressor</keyword>
<name>A0AB39VNB8_9GAMM</name>
<dbReference type="EMBL" id="CP165628">
    <property type="protein sequence ID" value="XDU71674.1"/>
    <property type="molecule type" value="Genomic_DNA"/>
</dbReference>
<feature type="domain" description="Transcription regulator MAATS C-terminal" evidence="4">
    <location>
        <begin position="1"/>
        <end position="29"/>
    </location>
</feature>
<dbReference type="Pfam" id="PF08361">
    <property type="entry name" value="TetR_C_2"/>
    <property type="match status" value="1"/>
</dbReference>
<reference evidence="5" key="1">
    <citation type="submission" date="2024-07" db="EMBL/GenBank/DDBJ databases">
        <authorList>
            <person name="Biller S.J."/>
        </authorList>
    </citation>
    <scope>NUCLEOTIDE SEQUENCE</scope>
    <source>
        <strain evidence="5">WC2420</strain>
    </source>
</reference>
<accession>A0AB39VNB8</accession>
<gene>
    <name evidence="5" type="ORF">AB3G37_19420</name>
</gene>
<dbReference type="GO" id="GO:0003677">
    <property type="term" value="F:DNA binding"/>
    <property type="evidence" value="ECO:0007669"/>
    <property type="project" value="InterPro"/>
</dbReference>
<evidence type="ECO:0000313" key="5">
    <source>
        <dbReference type="EMBL" id="XDU71674.1"/>
    </source>
</evidence>
<evidence type="ECO:0000256" key="1">
    <source>
        <dbReference type="ARBA" id="ARBA00022491"/>
    </source>
</evidence>
<sequence>MEIIFHNCEFVGEMSSANEARKTLYMEGYGLGLRNQSTHFIDTYI</sequence>
<dbReference type="AlphaFoldDB" id="A0AB39VNB8"/>
<dbReference type="InterPro" id="IPR013572">
    <property type="entry name" value="Tscrpt_reg_MAATS_C"/>
</dbReference>
<keyword evidence="3" id="KW-0804">Transcription</keyword>
<evidence type="ECO:0000259" key="4">
    <source>
        <dbReference type="Pfam" id="PF08361"/>
    </source>
</evidence>
<dbReference type="RefSeq" id="WP_083836294.1">
    <property type="nucleotide sequence ID" value="NZ_CP165628.1"/>
</dbReference>
<evidence type="ECO:0000256" key="3">
    <source>
        <dbReference type="ARBA" id="ARBA00023163"/>
    </source>
</evidence>
<protein>
    <recommendedName>
        <fullName evidence="4">Transcription regulator MAATS C-terminal domain-containing protein</fullName>
    </recommendedName>
</protein>
<keyword evidence="2" id="KW-0805">Transcription regulation</keyword>
<organism evidence="5">
    <name type="scientific">Rouxiella sp. WC2420</name>
    <dbReference type="NCBI Taxonomy" id="3234145"/>
    <lineage>
        <taxon>Bacteria</taxon>
        <taxon>Pseudomonadati</taxon>
        <taxon>Pseudomonadota</taxon>
        <taxon>Gammaproteobacteria</taxon>
        <taxon>Enterobacterales</taxon>
        <taxon>Yersiniaceae</taxon>
        <taxon>Rouxiella</taxon>
    </lineage>
</organism>
<evidence type="ECO:0000256" key="2">
    <source>
        <dbReference type="ARBA" id="ARBA00023015"/>
    </source>
</evidence>
<proteinExistence type="predicted"/>